<feature type="transmembrane region" description="Helical" evidence="1">
    <location>
        <begin position="6"/>
        <end position="25"/>
    </location>
</feature>
<feature type="transmembrane region" description="Helical" evidence="1">
    <location>
        <begin position="285"/>
        <end position="305"/>
    </location>
</feature>
<keyword evidence="3" id="KW-1185">Reference proteome</keyword>
<feature type="transmembrane region" description="Helical" evidence="1">
    <location>
        <begin position="56"/>
        <end position="72"/>
    </location>
</feature>
<evidence type="ECO:0000313" key="2">
    <source>
        <dbReference type="EMBL" id="GMT22602.1"/>
    </source>
</evidence>
<proteinExistence type="predicted"/>
<gene>
    <name evidence="2" type="ORF">PFISCL1PPCAC_13899</name>
</gene>
<comment type="caution">
    <text evidence="2">The sequence shown here is derived from an EMBL/GenBank/DDBJ whole genome shotgun (WGS) entry which is preliminary data.</text>
</comment>
<sequence>AFTYGLFALSLITNGFFIAIAMTTASDSIGRYRFLMSGFALMDILVAANHMFMMPSVQMTPVGYIFFGYHLIEAPAWVGTYSGVLFVIFFYQTFIILAFHYIYRYAVVCDPFWCKWFSSKYSTRNWMLIAFAAQILYTLGFYEVVKIGFMPSEYKLRYHQPIILNATGIDISQLDFGYLAIMIRKSGGSGGEVWERDAVVSILGAFTLCLLTVIVILLCCVLIMKELDNAKSMMMSKVTRSMHGQLLKALLVQTAIPTVFTYIPLGTIFVAPFIGFDLAGIFGDLLIMSCAVFPALDPIIMIYFVR</sequence>
<keyword evidence="1" id="KW-1133">Transmembrane helix</keyword>
<dbReference type="EMBL" id="BTSY01000004">
    <property type="protein sequence ID" value="GMT22602.1"/>
    <property type="molecule type" value="Genomic_DNA"/>
</dbReference>
<reference evidence="2" key="1">
    <citation type="submission" date="2023-10" db="EMBL/GenBank/DDBJ databases">
        <title>Genome assembly of Pristionchus species.</title>
        <authorList>
            <person name="Yoshida K."/>
            <person name="Sommer R.J."/>
        </authorList>
    </citation>
    <scope>NUCLEOTIDE SEQUENCE</scope>
    <source>
        <strain evidence="2">RS5133</strain>
    </source>
</reference>
<feature type="transmembrane region" description="Helical" evidence="1">
    <location>
        <begin position="123"/>
        <end position="142"/>
    </location>
</feature>
<evidence type="ECO:0008006" key="4">
    <source>
        <dbReference type="Google" id="ProtNLM"/>
    </source>
</evidence>
<feature type="transmembrane region" description="Helical" evidence="1">
    <location>
        <begin position="245"/>
        <end position="265"/>
    </location>
</feature>
<dbReference type="Pfam" id="PF10326">
    <property type="entry name" value="7TM_GPCR_Str"/>
    <property type="match status" value="1"/>
</dbReference>
<dbReference type="InterPro" id="IPR019428">
    <property type="entry name" value="7TM_GPCR_serpentine_rcpt_Str"/>
</dbReference>
<evidence type="ECO:0000313" key="3">
    <source>
        <dbReference type="Proteomes" id="UP001432322"/>
    </source>
</evidence>
<dbReference type="PANTHER" id="PTHR22943">
    <property type="entry name" value="7-TRANSMEMBRANE DOMAIN RECEPTOR C.ELEGANS"/>
    <property type="match status" value="1"/>
</dbReference>
<organism evidence="2 3">
    <name type="scientific">Pristionchus fissidentatus</name>
    <dbReference type="NCBI Taxonomy" id="1538716"/>
    <lineage>
        <taxon>Eukaryota</taxon>
        <taxon>Metazoa</taxon>
        <taxon>Ecdysozoa</taxon>
        <taxon>Nematoda</taxon>
        <taxon>Chromadorea</taxon>
        <taxon>Rhabditida</taxon>
        <taxon>Rhabditina</taxon>
        <taxon>Diplogasteromorpha</taxon>
        <taxon>Diplogasteroidea</taxon>
        <taxon>Neodiplogasteridae</taxon>
        <taxon>Pristionchus</taxon>
    </lineage>
</organism>
<dbReference type="SUPFAM" id="SSF81321">
    <property type="entry name" value="Family A G protein-coupled receptor-like"/>
    <property type="match status" value="1"/>
</dbReference>
<feature type="transmembrane region" description="Helical" evidence="1">
    <location>
        <begin position="203"/>
        <end position="224"/>
    </location>
</feature>
<evidence type="ECO:0000256" key="1">
    <source>
        <dbReference type="SAM" id="Phobius"/>
    </source>
</evidence>
<feature type="non-terminal residue" evidence="2">
    <location>
        <position position="306"/>
    </location>
</feature>
<keyword evidence="1" id="KW-0812">Transmembrane</keyword>
<feature type="transmembrane region" description="Helical" evidence="1">
    <location>
        <begin position="162"/>
        <end position="183"/>
    </location>
</feature>
<keyword evidence="1" id="KW-0472">Membrane</keyword>
<dbReference type="PANTHER" id="PTHR22943:SF248">
    <property type="entry name" value="SEVEN TM RECEPTOR"/>
    <property type="match status" value="1"/>
</dbReference>
<accession>A0AAV5VXD3</accession>
<name>A0AAV5VXD3_9BILA</name>
<protein>
    <recommendedName>
        <fullName evidence="4">G protein-coupled receptor</fullName>
    </recommendedName>
</protein>
<feature type="transmembrane region" description="Helical" evidence="1">
    <location>
        <begin position="84"/>
        <end position="103"/>
    </location>
</feature>
<dbReference type="Proteomes" id="UP001432322">
    <property type="component" value="Unassembled WGS sequence"/>
</dbReference>
<dbReference type="AlphaFoldDB" id="A0AAV5VXD3"/>
<dbReference type="Gene3D" id="1.20.1070.10">
    <property type="entry name" value="Rhodopsin 7-helix transmembrane proteins"/>
    <property type="match status" value="1"/>
</dbReference>
<feature type="non-terminal residue" evidence="2">
    <location>
        <position position="1"/>
    </location>
</feature>